<protein>
    <submittedName>
        <fullName evidence="1">Photosystem I P700 apoprotein A2</fullName>
    </submittedName>
</protein>
<dbReference type="Pfam" id="PF00223">
    <property type="entry name" value="PsaA_PsaB"/>
    <property type="match status" value="2"/>
</dbReference>
<reference evidence="1" key="2">
    <citation type="submission" date="2022-01" db="EMBL/GenBank/DDBJ databases">
        <authorList>
            <person name="Yamashiro T."/>
            <person name="Shiraishi A."/>
            <person name="Satake H."/>
            <person name="Nakayama K."/>
        </authorList>
    </citation>
    <scope>NUCLEOTIDE SEQUENCE</scope>
</reference>
<dbReference type="PRINTS" id="PR00257">
    <property type="entry name" value="PHOTSYSPSAAB"/>
</dbReference>
<dbReference type="Proteomes" id="UP001151760">
    <property type="component" value="Unassembled WGS sequence"/>
</dbReference>
<evidence type="ECO:0000313" key="2">
    <source>
        <dbReference type="Proteomes" id="UP001151760"/>
    </source>
</evidence>
<evidence type="ECO:0000313" key="1">
    <source>
        <dbReference type="EMBL" id="GJT56023.1"/>
    </source>
</evidence>
<organism evidence="1 2">
    <name type="scientific">Tanacetum coccineum</name>
    <dbReference type="NCBI Taxonomy" id="301880"/>
    <lineage>
        <taxon>Eukaryota</taxon>
        <taxon>Viridiplantae</taxon>
        <taxon>Streptophyta</taxon>
        <taxon>Embryophyta</taxon>
        <taxon>Tracheophyta</taxon>
        <taxon>Spermatophyta</taxon>
        <taxon>Magnoliopsida</taxon>
        <taxon>eudicotyledons</taxon>
        <taxon>Gunneridae</taxon>
        <taxon>Pentapetalae</taxon>
        <taxon>asterids</taxon>
        <taxon>campanulids</taxon>
        <taxon>Asterales</taxon>
        <taxon>Asteraceae</taxon>
        <taxon>Asteroideae</taxon>
        <taxon>Anthemideae</taxon>
        <taxon>Anthemidinae</taxon>
        <taxon>Tanacetum</taxon>
    </lineage>
</organism>
<dbReference type="SUPFAM" id="SSF81558">
    <property type="entry name" value="Photosystem I subunits PsaA/PsaB"/>
    <property type="match status" value="1"/>
</dbReference>
<reference evidence="1" key="1">
    <citation type="journal article" date="2022" name="Int. J. Mol. Sci.">
        <title>Draft Genome of Tanacetum Coccineum: Genomic Comparison of Closely Related Tanacetum-Family Plants.</title>
        <authorList>
            <person name="Yamashiro T."/>
            <person name="Shiraishi A."/>
            <person name="Nakayama K."/>
            <person name="Satake H."/>
        </authorList>
    </citation>
    <scope>NUCLEOTIDE SEQUENCE</scope>
</reference>
<sequence>MEEGIRHSLRRVRLLLMGGSTISYGHRHPSQGLAQDPTTRRIWFGIATAHDFESHDDIIEERLFGVSSMAWIGHLVHVSIPAFRGEYVRWNNFLDVLPHPQGLGPLFTGQWNLYSQNLDSSSHLFGTSQGAGTAILTLLGGFHPQTQSLWLTDMAHHHLAIAFIFLITGHMCTFSRREEGKLSSRSLLVFPSSRKGMKPGEKEMNTLLRNEASSLFFFKALIRSCSPILMGSRLISLPLATQMFQFAKFEKSKELRLATELRYDFPIGDLWITDGISPWPFASESILPCQCQGIHPMHSFRSYLIEDIALERDTKSLPKIEREAILVRYWSCGFFLLVDFFLRDTLVRAVNPLRQEMRASQSLELPDANNSLEGVESLFFWYKSSLLNETS</sequence>
<name>A0ABQ5EY85_9ASTR</name>
<dbReference type="InterPro" id="IPR036408">
    <property type="entry name" value="PSI_PsaA/B_sf"/>
</dbReference>
<dbReference type="Gene3D" id="1.20.1130.10">
    <property type="entry name" value="Photosystem I PsaA/PsaB"/>
    <property type="match status" value="2"/>
</dbReference>
<keyword evidence="2" id="KW-1185">Reference proteome</keyword>
<comment type="caution">
    <text evidence="1">The sequence shown here is derived from an EMBL/GenBank/DDBJ whole genome shotgun (WGS) entry which is preliminary data.</text>
</comment>
<dbReference type="InterPro" id="IPR001280">
    <property type="entry name" value="PSI_PsaA/B"/>
</dbReference>
<dbReference type="EMBL" id="BQNB010016807">
    <property type="protein sequence ID" value="GJT56023.1"/>
    <property type="molecule type" value="Genomic_DNA"/>
</dbReference>
<proteinExistence type="predicted"/>
<accession>A0ABQ5EY85</accession>
<gene>
    <name evidence="1" type="ORF">Tco_0991077</name>
</gene>
<dbReference type="PANTHER" id="PTHR30128">
    <property type="entry name" value="OUTER MEMBRANE PROTEIN, OMPA-RELATED"/>
    <property type="match status" value="1"/>
</dbReference>
<dbReference type="PANTHER" id="PTHR30128:SF19">
    <property type="entry name" value="PHOTOSYSTEM I P700 CHLOROPHYLL A APOPROTEIN A1-RELATED"/>
    <property type="match status" value="1"/>
</dbReference>